<dbReference type="RefSeq" id="WP_249515113.1">
    <property type="nucleotide sequence ID" value="NZ_CP093366.1"/>
</dbReference>
<dbReference type="CDD" id="cd04301">
    <property type="entry name" value="NAT_SF"/>
    <property type="match status" value="1"/>
</dbReference>
<accession>A0ABY4PAW1</accession>
<protein>
    <submittedName>
        <fullName evidence="4">GNAT family N-acetyltransferase</fullName>
    </submittedName>
</protein>
<dbReference type="Proteomes" id="UP000831495">
    <property type="component" value="Chromosome"/>
</dbReference>
<name>A0ABY4PAW1_9LACO</name>
<dbReference type="Gene3D" id="3.40.630.30">
    <property type="match status" value="1"/>
</dbReference>
<dbReference type="SUPFAM" id="SSF55729">
    <property type="entry name" value="Acyl-CoA N-acyltransferases (Nat)"/>
    <property type="match status" value="1"/>
</dbReference>
<keyword evidence="1" id="KW-0808">Transferase</keyword>
<feature type="domain" description="N-acetyltransferase" evidence="3">
    <location>
        <begin position="1"/>
        <end position="112"/>
    </location>
</feature>
<organism evidence="4 5">
    <name type="scientific">Bombilactobacillus folatiphilus</name>
    <dbReference type="NCBI Taxonomy" id="2923362"/>
    <lineage>
        <taxon>Bacteria</taxon>
        <taxon>Bacillati</taxon>
        <taxon>Bacillota</taxon>
        <taxon>Bacilli</taxon>
        <taxon>Lactobacillales</taxon>
        <taxon>Lactobacillaceae</taxon>
        <taxon>Bombilactobacillus</taxon>
    </lineage>
</organism>
<evidence type="ECO:0000256" key="1">
    <source>
        <dbReference type="ARBA" id="ARBA00022679"/>
    </source>
</evidence>
<proteinExistence type="predicted"/>
<dbReference type="InterPro" id="IPR016181">
    <property type="entry name" value="Acyl_CoA_acyltransferase"/>
</dbReference>
<keyword evidence="5" id="KW-1185">Reference proteome</keyword>
<evidence type="ECO:0000259" key="3">
    <source>
        <dbReference type="PROSITE" id="PS51186"/>
    </source>
</evidence>
<gene>
    <name evidence="4" type="ORF">MOO45_00650</name>
</gene>
<dbReference type="Pfam" id="PF00583">
    <property type="entry name" value="Acetyltransf_1"/>
    <property type="match status" value="1"/>
</dbReference>
<dbReference type="PROSITE" id="PS51186">
    <property type="entry name" value="GNAT"/>
    <property type="match status" value="1"/>
</dbReference>
<dbReference type="EMBL" id="CP093366">
    <property type="protein sequence ID" value="UQS82849.1"/>
    <property type="molecule type" value="Genomic_DNA"/>
</dbReference>
<evidence type="ECO:0000313" key="5">
    <source>
        <dbReference type="Proteomes" id="UP000831495"/>
    </source>
</evidence>
<evidence type="ECO:0000313" key="4">
    <source>
        <dbReference type="EMBL" id="UQS82849.1"/>
    </source>
</evidence>
<keyword evidence="2" id="KW-0012">Acyltransferase</keyword>
<dbReference type="PANTHER" id="PTHR43420">
    <property type="entry name" value="ACETYLTRANSFERASE"/>
    <property type="match status" value="1"/>
</dbReference>
<sequence>MKKFGSRNDDVCLVSLSKGNLVGAAWIRKIRSYGYVDADTPELSIALKAEFRGQGYGTNLLNSLIDLLKGKKYKKISLSVDNRNIPAYKLYLKNNFKTVRKCDHTEIMVVNL</sequence>
<dbReference type="PANTHER" id="PTHR43420:SF12">
    <property type="entry name" value="N-ACETYLTRANSFERASE DOMAIN-CONTAINING PROTEIN"/>
    <property type="match status" value="1"/>
</dbReference>
<dbReference type="InterPro" id="IPR050680">
    <property type="entry name" value="YpeA/RimI_acetyltransf"/>
</dbReference>
<reference evidence="4" key="1">
    <citation type="journal article" date="2022" name="Int. J. Syst. Evol. Microbiol.">
        <title>Apilactobacillus apisilvae sp. nov., Nicolia spurrieriana gen. nov. sp. nov., Bombilactobacillus folatiphilus sp. nov. and Bombilactobacillus thymidiniphilus sp. nov., four new lactic acid bacterial isolates from stingless bees Tetragonula carbonaria and Austroplebeia australis.</title>
        <authorList>
            <person name="Oliphant S.A."/>
            <person name="Watson-Haigh N.S."/>
            <person name="Sumby K.M."/>
            <person name="Gardner J."/>
            <person name="Groom S."/>
            <person name="Jiranek V."/>
        </authorList>
    </citation>
    <scope>NUCLEOTIDE SEQUENCE</scope>
    <source>
        <strain evidence="4">SG4_D2</strain>
    </source>
</reference>
<evidence type="ECO:0000256" key="2">
    <source>
        <dbReference type="ARBA" id="ARBA00023315"/>
    </source>
</evidence>
<dbReference type="InterPro" id="IPR000182">
    <property type="entry name" value="GNAT_dom"/>
</dbReference>